<dbReference type="Pfam" id="PF08448">
    <property type="entry name" value="PAS_4"/>
    <property type="match status" value="1"/>
</dbReference>
<dbReference type="InterPro" id="IPR000700">
    <property type="entry name" value="PAS-assoc_C"/>
</dbReference>
<feature type="domain" description="PAC" evidence="10">
    <location>
        <begin position="122"/>
        <end position="174"/>
    </location>
</feature>
<proteinExistence type="predicted"/>
<dbReference type="InterPro" id="IPR013656">
    <property type="entry name" value="PAS_4"/>
</dbReference>
<protein>
    <recommendedName>
        <fullName evidence="2">histidine kinase</fullName>
        <ecNumber evidence="2">2.7.13.3</ecNumber>
    </recommendedName>
</protein>
<dbReference type="RefSeq" id="WP_213605875.1">
    <property type="nucleotide sequence ID" value="NZ_CP074676.1"/>
</dbReference>
<reference evidence="11 12" key="1">
    <citation type="journal article" date="2016" name="J. Hazard. Mater.">
        <title>A newly isolated Pseudomonas putida S-1 strain for batch-mode-propanethiol degradation and continuous treatment of propanethiol-containing waste gas.</title>
        <authorList>
            <person name="Chen D.Z."/>
            <person name="Sun Y.M."/>
            <person name="Han L.M."/>
            <person name="Chen J."/>
            <person name="Ye J.X."/>
            <person name="Chen J.M."/>
        </authorList>
    </citation>
    <scope>NUCLEOTIDE SEQUENCE [LARGE SCALE GENOMIC DNA]</scope>
    <source>
        <strain evidence="11 12">S-1</strain>
    </source>
</reference>
<feature type="domain" description="Histidine kinase" evidence="9">
    <location>
        <begin position="194"/>
        <end position="411"/>
    </location>
</feature>
<evidence type="ECO:0000256" key="6">
    <source>
        <dbReference type="ARBA" id="ARBA00022777"/>
    </source>
</evidence>
<dbReference type="InterPro" id="IPR005467">
    <property type="entry name" value="His_kinase_dom"/>
</dbReference>
<dbReference type="InterPro" id="IPR035965">
    <property type="entry name" value="PAS-like_dom_sf"/>
</dbReference>
<dbReference type="Gene3D" id="3.30.450.20">
    <property type="entry name" value="PAS domain"/>
    <property type="match status" value="1"/>
</dbReference>
<dbReference type="EC" id="2.7.13.3" evidence="2"/>
<keyword evidence="5" id="KW-0547">Nucleotide-binding</keyword>
<evidence type="ECO:0000256" key="7">
    <source>
        <dbReference type="ARBA" id="ARBA00022840"/>
    </source>
</evidence>
<dbReference type="SMART" id="SM00086">
    <property type="entry name" value="PAC"/>
    <property type="match status" value="1"/>
</dbReference>
<dbReference type="InterPro" id="IPR003661">
    <property type="entry name" value="HisK_dim/P_dom"/>
</dbReference>
<gene>
    <name evidence="11" type="ORF">KH389_17215</name>
</gene>
<dbReference type="PANTHER" id="PTHR43065">
    <property type="entry name" value="SENSOR HISTIDINE KINASE"/>
    <property type="match status" value="1"/>
</dbReference>
<dbReference type="CDD" id="cd00082">
    <property type="entry name" value="HisKA"/>
    <property type="match status" value="1"/>
</dbReference>
<dbReference type="SMART" id="SM00387">
    <property type="entry name" value="HATPase_c"/>
    <property type="match status" value="1"/>
</dbReference>
<dbReference type="Pfam" id="PF02518">
    <property type="entry name" value="HATPase_c"/>
    <property type="match status" value="1"/>
</dbReference>
<dbReference type="EMBL" id="CP074676">
    <property type="protein sequence ID" value="QVL17149.1"/>
    <property type="molecule type" value="Genomic_DNA"/>
</dbReference>
<dbReference type="GeneID" id="87482007"/>
<evidence type="ECO:0000256" key="3">
    <source>
        <dbReference type="ARBA" id="ARBA00022553"/>
    </source>
</evidence>
<organism evidence="11 12">
    <name type="scientific">Pseudomonas qingdaonensis</name>
    <dbReference type="NCBI Taxonomy" id="2056231"/>
    <lineage>
        <taxon>Bacteria</taxon>
        <taxon>Pseudomonadati</taxon>
        <taxon>Pseudomonadota</taxon>
        <taxon>Gammaproteobacteria</taxon>
        <taxon>Pseudomonadales</taxon>
        <taxon>Pseudomonadaceae</taxon>
        <taxon>Pseudomonas</taxon>
    </lineage>
</organism>
<dbReference type="PRINTS" id="PR00344">
    <property type="entry name" value="BCTRLSENSOR"/>
</dbReference>
<accession>A0ABX8DLV4</accession>
<dbReference type="PANTHER" id="PTHR43065:SF10">
    <property type="entry name" value="PEROXIDE STRESS-ACTIVATED HISTIDINE KINASE MAK3"/>
    <property type="match status" value="1"/>
</dbReference>
<evidence type="ECO:0000313" key="12">
    <source>
        <dbReference type="Proteomes" id="UP000678154"/>
    </source>
</evidence>
<dbReference type="InterPro" id="IPR000014">
    <property type="entry name" value="PAS"/>
</dbReference>
<dbReference type="InterPro" id="IPR004358">
    <property type="entry name" value="Sig_transdc_His_kin-like_C"/>
</dbReference>
<dbReference type="InterPro" id="IPR001610">
    <property type="entry name" value="PAC"/>
</dbReference>
<dbReference type="PROSITE" id="PS50109">
    <property type="entry name" value="HIS_KIN"/>
    <property type="match status" value="1"/>
</dbReference>
<evidence type="ECO:0000256" key="1">
    <source>
        <dbReference type="ARBA" id="ARBA00000085"/>
    </source>
</evidence>
<evidence type="ECO:0000259" key="9">
    <source>
        <dbReference type="PROSITE" id="PS50109"/>
    </source>
</evidence>
<keyword evidence="3" id="KW-0597">Phosphoprotein</keyword>
<evidence type="ECO:0000256" key="2">
    <source>
        <dbReference type="ARBA" id="ARBA00012438"/>
    </source>
</evidence>
<dbReference type="InterPro" id="IPR036097">
    <property type="entry name" value="HisK_dim/P_sf"/>
</dbReference>
<dbReference type="Gene3D" id="1.10.287.130">
    <property type="match status" value="1"/>
</dbReference>
<dbReference type="SUPFAM" id="SSF55874">
    <property type="entry name" value="ATPase domain of HSP90 chaperone/DNA topoisomerase II/histidine kinase"/>
    <property type="match status" value="1"/>
</dbReference>
<keyword evidence="4" id="KW-0808">Transferase</keyword>
<dbReference type="PROSITE" id="PS50113">
    <property type="entry name" value="PAC"/>
    <property type="match status" value="1"/>
</dbReference>
<keyword evidence="12" id="KW-1185">Reference proteome</keyword>
<keyword evidence="6" id="KW-0418">Kinase</keyword>
<keyword evidence="7" id="KW-0067">ATP-binding</keyword>
<dbReference type="Pfam" id="PF00512">
    <property type="entry name" value="HisKA"/>
    <property type="match status" value="1"/>
</dbReference>
<comment type="catalytic activity">
    <reaction evidence="1">
        <text>ATP + protein L-histidine = ADP + protein N-phospho-L-histidine.</text>
        <dbReference type="EC" id="2.7.13.3"/>
    </reaction>
</comment>
<dbReference type="NCBIfam" id="TIGR00229">
    <property type="entry name" value="sensory_box"/>
    <property type="match status" value="1"/>
</dbReference>
<dbReference type="InterPro" id="IPR036890">
    <property type="entry name" value="HATPase_C_sf"/>
</dbReference>
<evidence type="ECO:0000256" key="5">
    <source>
        <dbReference type="ARBA" id="ARBA00022741"/>
    </source>
</evidence>
<dbReference type="SMART" id="SM00388">
    <property type="entry name" value="HisKA"/>
    <property type="match status" value="1"/>
</dbReference>
<dbReference type="SUPFAM" id="SSF47384">
    <property type="entry name" value="Homodimeric domain of signal transducing histidine kinase"/>
    <property type="match status" value="1"/>
</dbReference>
<evidence type="ECO:0000256" key="4">
    <source>
        <dbReference type="ARBA" id="ARBA00022679"/>
    </source>
</evidence>
<keyword evidence="8" id="KW-0902">Two-component regulatory system</keyword>
<sequence>MLTLIVGGLVFVAMTGIALYLAKRLGDAESRLGAEGSARVLAERALSDLEQRLQTIFESQLECVKLHDADGTVLTMNRAGIACLGANCAAQVVGTSVYSFISAEYHERYKALSAAVFEGRSESMEFRVLCAMGQHRLFETNVVPMRESGGTIVAALALTRDITDRRNAEERAQRHLSDLARVARITSMGEMASGLAHELNQPLAAIVNHASACLRRLRTAPDKIENVVESLEAINEQGQRAGQIIRTVRELVSRTEPTKTLVDINEIVRMMVMLITPEATRHDVRIAMKLAPDTGSIYASKIELEQVVFNLIRNAVESMGDPGAAAQAFVSVSTMRGQDGGIEVAVQDCGCGIDADDIDKVFDPFFTTKIDGIGMGLSISRSVIEAHGGRISVHPNADKGVKFAFTVPPALERSEYRHLS</sequence>
<evidence type="ECO:0000313" key="11">
    <source>
        <dbReference type="EMBL" id="QVL17149.1"/>
    </source>
</evidence>
<dbReference type="Gene3D" id="3.30.565.10">
    <property type="entry name" value="Histidine kinase-like ATPase, C-terminal domain"/>
    <property type="match status" value="1"/>
</dbReference>
<evidence type="ECO:0000259" key="10">
    <source>
        <dbReference type="PROSITE" id="PS50113"/>
    </source>
</evidence>
<dbReference type="CDD" id="cd00130">
    <property type="entry name" value="PAS"/>
    <property type="match status" value="1"/>
</dbReference>
<dbReference type="Proteomes" id="UP000678154">
    <property type="component" value="Chromosome"/>
</dbReference>
<dbReference type="InterPro" id="IPR003594">
    <property type="entry name" value="HATPase_dom"/>
</dbReference>
<dbReference type="SUPFAM" id="SSF55785">
    <property type="entry name" value="PYP-like sensor domain (PAS domain)"/>
    <property type="match status" value="1"/>
</dbReference>
<evidence type="ECO:0000256" key="8">
    <source>
        <dbReference type="ARBA" id="ARBA00023012"/>
    </source>
</evidence>
<name>A0ABX8DLV4_9PSED</name>